<accession>A0A815E0N2</accession>
<dbReference type="Proteomes" id="UP000682733">
    <property type="component" value="Unassembled WGS sequence"/>
</dbReference>
<dbReference type="Pfam" id="PF17815">
    <property type="entry name" value="PDZ_3"/>
    <property type="match status" value="1"/>
</dbReference>
<keyword evidence="10" id="KW-1185">Reference proteome</keyword>
<name>A0A815E0N2_9BILA</name>
<keyword evidence="2" id="KW-0645">Protease</keyword>
<reference evidence="7" key="1">
    <citation type="submission" date="2021-02" db="EMBL/GenBank/DDBJ databases">
        <authorList>
            <person name="Nowell W R."/>
        </authorList>
    </citation>
    <scope>NUCLEOTIDE SEQUENCE</scope>
</reference>
<organism evidence="7 10">
    <name type="scientific">Didymodactylos carnosus</name>
    <dbReference type="NCBI Taxonomy" id="1234261"/>
    <lineage>
        <taxon>Eukaryota</taxon>
        <taxon>Metazoa</taxon>
        <taxon>Spiralia</taxon>
        <taxon>Gnathifera</taxon>
        <taxon>Rotifera</taxon>
        <taxon>Eurotatoria</taxon>
        <taxon>Bdelloidea</taxon>
        <taxon>Philodinida</taxon>
        <taxon>Philodinidae</taxon>
        <taxon>Didymodactylos</taxon>
    </lineage>
</organism>
<dbReference type="Proteomes" id="UP000681722">
    <property type="component" value="Unassembled WGS sequence"/>
</dbReference>
<dbReference type="EMBL" id="CAJNOK010007527">
    <property type="protein sequence ID" value="CAF1036970.1"/>
    <property type="molecule type" value="Genomic_DNA"/>
</dbReference>
<evidence type="ECO:0000313" key="9">
    <source>
        <dbReference type="EMBL" id="CAF4136628.1"/>
    </source>
</evidence>
<dbReference type="InterPro" id="IPR043504">
    <property type="entry name" value="Peptidase_S1_PA_chymotrypsin"/>
</dbReference>
<evidence type="ECO:0000313" key="10">
    <source>
        <dbReference type="Proteomes" id="UP000663829"/>
    </source>
</evidence>
<evidence type="ECO:0000313" key="8">
    <source>
        <dbReference type="EMBL" id="CAF3805173.1"/>
    </source>
</evidence>
<dbReference type="Proteomes" id="UP000677228">
    <property type="component" value="Unassembled WGS sequence"/>
</dbReference>
<proteinExistence type="inferred from homology"/>
<keyword evidence="3" id="KW-0378">Hydrolase</keyword>
<gene>
    <name evidence="7" type="ORF">GPM918_LOCUS28713</name>
    <name evidence="6" type="ORF">OVA965_LOCUS16283</name>
    <name evidence="9" type="ORF">SRO942_LOCUS29235</name>
    <name evidence="8" type="ORF">TMI583_LOCUS16292</name>
</gene>
<dbReference type="Gene3D" id="3.20.190.20">
    <property type="match status" value="1"/>
</dbReference>
<dbReference type="Proteomes" id="UP000663829">
    <property type="component" value="Unassembled WGS sequence"/>
</dbReference>
<dbReference type="AlphaFoldDB" id="A0A815E0N2"/>
<evidence type="ECO:0000256" key="2">
    <source>
        <dbReference type="ARBA" id="ARBA00022670"/>
    </source>
</evidence>
<dbReference type="EMBL" id="CAJOBA010007538">
    <property type="protein sequence ID" value="CAF3805173.1"/>
    <property type="molecule type" value="Genomic_DNA"/>
</dbReference>
<dbReference type="InterPro" id="IPR036034">
    <property type="entry name" value="PDZ_sf"/>
</dbReference>
<dbReference type="InterPro" id="IPR001940">
    <property type="entry name" value="Peptidase_S1C"/>
</dbReference>
<dbReference type="InterPro" id="IPR009003">
    <property type="entry name" value="Peptidase_S1_PA"/>
</dbReference>
<dbReference type="PANTHER" id="PTHR45980">
    <property type="match status" value="1"/>
</dbReference>
<dbReference type="EMBL" id="CAJNOQ010012660">
    <property type="protein sequence ID" value="CAF1305045.1"/>
    <property type="molecule type" value="Genomic_DNA"/>
</dbReference>
<dbReference type="Pfam" id="PF13365">
    <property type="entry name" value="Trypsin_2"/>
    <property type="match status" value="1"/>
</dbReference>
<keyword evidence="4" id="KW-0720">Serine protease</keyword>
<comment type="similarity">
    <text evidence="1">Belongs to the peptidase S1C family.</text>
</comment>
<evidence type="ECO:0000313" key="7">
    <source>
        <dbReference type="EMBL" id="CAF1305045.1"/>
    </source>
</evidence>
<dbReference type="EMBL" id="CAJOBC010039436">
    <property type="protein sequence ID" value="CAF4136628.1"/>
    <property type="molecule type" value="Genomic_DNA"/>
</dbReference>
<dbReference type="InterPro" id="IPR041517">
    <property type="entry name" value="DEGP_PDZ"/>
</dbReference>
<evidence type="ECO:0000259" key="5">
    <source>
        <dbReference type="Pfam" id="PF17815"/>
    </source>
</evidence>
<evidence type="ECO:0000256" key="1">
    <source>
        <dbReference type="ARBA" id="ARBA00010541"/>
    </source>
</evidence>
<evidence type="ECO:0000256" key="4">
    <source>
        <dbReference type="ARBA" id="ARBA00022825"/>
    </source>
</evidence>
<dbReference type="PANTHER" id="PTHR45980:SF9">
    <property type="entry name" value="PROTEASE DO-LIKE 10, MITOCHONDRIAL-RELATED"/>
    <property type="match status" value="1"/>
</dbReference>
<protein>
    <recommendedName>
        <fullName evidence="5">Protease Do-like PDZ domain-containing protein</fullName>
    </recommendedName>
</protein>
<dbReference type="SUPFAM" id="SSF50494">
    <property type="entry name" value="Trypsin-like serine proteases"/>
    <property type="match status" value="1"/>
</dbReference>
<dbReference type="Gene3D" id="2.30.42.10">
    <property type="match status" value="1"/>
</dbReference>
<sequence>MDESSPILLPLNDRHSSWLETEEIPTFSEQQCTQLRTDTVESFDLLLTSVVKIFCTDVKPNYSVPWQMKSPTFSTSSGFVIRNNAEKRWILGNAHGVSDATNILIRKNGDVKKYLACVLHISHEADLALLTVHDQEFWYGLHELKFGDIPRLQEAVIVIGFPTGGDNLCVTKGVVSRVVVSTYQQSYELLLQIQIDAAINSGNSGGPCLQSNNFVVGVAFQSKRERMFTFIIFPFLFLIGRKEAQSCGYIIPVPVILHFLDEIQEHGRYIGYPQLALRWSPLENDYLKDYLHIPRNKHGILVNYIDPVSNIYQVLKENDVIISIDNVPIGDDGTIYFRRGERISFRFLEKSKFIGNELSLSIIRNGQEMIVKTILDYHSDLVPYQLYDSLPQYLIFGGLVFTPLTKPFITSSAVLEDWYKYSYPRFENIAGYLYHGRLQQSKSEQIILLCEILVDQINNGYVSKYSCERLRTVNDIEVRNMKELNDVIEAETNREGVNYLKFIFDYNKIIVLSIKDAKEAEQRILKRNNISHSKSQDLRHY</sequence>
<dbReference type="SUPFAM" id="SSF50156">
    <property type="entry name" value="PDZ domain-like"/>
    <property type="match status" value="1"/>
</dbReference>
<dbReference type="InterPro" id="IPR046449">
    <property type="entry name" value="DEGP_PDZ_sf"/>
</dbReference>
<evidence type="ECO:0000313" key="6">
    <source>
        <dbReference type="EMBL" id="CAF1036970.1"/>
    </source>
</evidence>
<dbReference type="GO" id="GO:0004252">
    <property type="term" value="F:serine-type endopeptidase activity"/>
    <property type="evidence" value="ECO:0007669"/>
    <property type="project" value="InterPro"/>
</dbReference>
<dbReference type="GO" id="GO:0006508">
    <property type="term" value="P:proteolysis"/>
    <property type="evidence" value="ECO:0007669"/>
    <property type="project" value="UniProtKB-KW"/>
</dbReference>
<dbReference type="PRINTS" id="PR00834">
    <property type="entry name" value="PROTEASES2C"/>
</dbReference>
<evidence type="ECO:0000256" key="3">
    <source>
        <dbReference type="ARBA" id="ARBA00022801"/>
    </source>
</evidence>
<dbReference type="OrthoDB" id="4217619at2759"/>
<feature type="domain" description="Protease Do-like PDZ" evidence="5">
    <location>
        <begin position="382"/>
        <end position="537"/>
    </location>
</feature>
<comment type="caution">
    <text evidence="7">The sequence shown here is derived from an EMBL/GenBank/DDBJ whole genome shotgun (WGS) entry which is preliminary data.</text>
</comment>
<dbReference type="Gene3D" id="2.40.10.10">
    <property type="entry name" value="Trypsin-like serine proteases"/>
    <property type="match status" value="2"/>
</dbReference>